<dbReference type="CDD" id="cd00090">
    <property type="entry name" value="HTH_ARSR"/>
    <property type="match status" value="1"/>
</dbReference>
<evidence type="ECO:0000313" key="7">
    <source>
        <dbReference type="Proteomes" id="UP000321595"/>
    </source>
</evidence>
<dbReference type="Proteomes" id="UP000321595">
    <property type="component" value="Chromosome"/>
</dbReference>
<dbReference type="SUPFAM" id="SSF52821">
    <property type="entry name" value="Rhodanese/Cell cycle control phosphatase"/>
    <property type="match status" value="1"/>
</dbReference>
<dbReference type="NCBIfam" id="NF033788">
    <property type="entry name" value="HTH_metalloreg"/>
    <property type="match status" value="1"/>
</dbReference>
<dbReference type="KEGG" id="bbae:FRD01_14945"/>
<dbReference type="InterPro" id="IPR001763">
    <property type="entry name" value="Rhodanese-like_dom"/>
</dbReference>
<protein>
    <submittedName>
        <fullName evidence="6">Metalloregulator ArsR/SmtB family transcription factor</fullName>
    </submittedName>
</protein>
<reference evidence="6 7" key="1">
    <citation type="submission" date="2019-08" db="EMBL/GenBank/DDBJ databases">
        <authorList>
            <person name="Liang Q."/>
        </authorList>
    </citation>
    <scope>NUCLEOTIDE SEQUENCE [LARGE SCALE GENOMIC DNA]</scope>
    <source>
        <strain evidence="6 7">V1718</strain>
    </source>
</reference>
<feature type="domain" description="HTH arsR-type" evidence="5">
    <location>
        <begin position="5"/>
        <end position="99"/>
    </location>
</feature>
<evidence type="ECO:0000259" key="5">
    <source>
        <dbReference type="PROSITE" id="PS50987"/>
    </source>
</evidence>
<keyword evidence="1" id="KW-0805">Transcription regulation</keyword>
<dbReference type="GO" id="GO:0003700">
    <property type="term" value="F:DNA-binding transcription factor activity"/>
    <property type="evidence" value="ECO:0007669"/>
    <property type="project" value="InterPro"/>
</dbReference>
<dbReference type="SUPFAM" id="SSF46785">
    <property type="entry name" value="Winged helix' DNA-binding domain"/>
    <property type="match status" value="1"/>
</dbReference>
<keyword evidence="3" id="KW-0804">Transcription</keyword>
<dbReference type="SMART" id="SM00450">
    <property type="entry name" value="RHOD"/>
    <property type="match status" value="1"/>
</dbReference>
<name>A0A5B8XSL0_9DELT</name>
<feature type="domain" description="Rhodanese" evidence="4">
    <location>
        <begin position="129"/>
        <end position="219"/>
    </location>
</feature>
<dbReference type="InterPro" id="IPR011991">
    <property type="entry name" value="ArsR-like_HTH"/>
</dbReference>
<evidence type="ECO:0000256" key="3">
    <source>
        <dbReference type="ARBA" id="ARBA00023163"/>
    </source>
</evidence>
<evidence type="ECO:0000256" key="2">
    <source>
        <dbReference type="ARBA" id="ARBA00023125"/>
    </source>
</evidence>
<dbReference type="AlphaFoldDB" id="A0A5B8XSL0"/>
<dbReference type="PANTHER" id="PTHR43132">
    <property type="entry name" value="ARSENICAL RESISTANCE OPERON REPRESSOR ARSR-RELATED"/>
    <property type="match status" value="1"/>
</dbReference>
<dbReference type="PRINTS" id="PR00778">
    <property type="entry name" value="HTHARSR"/>
</dbReference>
<sequence length="223" mass="25220">MDLLQQDTLTKELAKIGKALSNPLRWTILSLIAQCEKPVQRIAEQAGHPVANISIQLRILLEAGLVVSRKEGRQVLYFLASDQVRAMLLSVQETASRVHPGARMVVQEKFVDENDILDEEYEDLVEQINSGRVLLVDLRPADDYEFEHITGAENIGLHEIESKAAEIKARNVPVVVYCRGPFCITSINGIKLLREHGIRTRRLPISVYEWRQRGFSVTRAARV</sequence>
<dbReference type="RefSeq" id="WP_146960987.1">
    <property type="nucleotide sequence ID" value="NZ_CP042467.1"/>
</dbReference>
<dbReference type="PROSITE" id="PS50987">
    <property type="entry name" value="HTH_ARSR_2"/>
    <property type="match status" value="1"/>
</dbReference>
<dbReference type="GO" id="GO:0003677">
    <property type="term" value="F:DNA binding"/>
    <property type="evidence" value="ECO:0007669"/>
    <property type="project" value="UniProtKB-KW"/>
</dbReference>
<organism evidence="6 7">
    <name type="scientific">Microvenator marinus</name>
    <dbReference type="NCBI Taxonomy" id="2600177"/>
    <lineage>
        <taxon>Bacteria</taxon>
        <taxon>Deltaproteobacteria</taxon>
        <taxon>Bradymonadales</taxon>
        <taxon>Microvenatoraceae</taxon>
        <taxon>Microvenator</taxon>
    </lineage>
</organism>
<keyword evidence="2" id="KW-0238">DNA-binding</keyword>
<gene>
    <name evidence="6" type="ORF">FRD01_14945</name>
</gene>
<dbReference type="SMART" id="SM00418">
    <property type="entry name" value="HTH_ARSR"/>
    <property type="match status" value="1"/>
</dbReference>
<dbReference type="OrthoDB" id="9776795at2"/>
<dbReference type="Gene3D" id="3.40.250.10">
    <property type="entry name" value="Rhodanese-like domain"/>
    <property type="match status" value="1"/>
</dbReference>
<evidence type="ECO:0000256" key="1">
    <source>
        <dbReference type="ARBA" id="ARBA00023015"/>
    </source>
</evidence>
<dbReference type="InterPro" id="IPR001845">
    <property type="entry name" value="HTH_ArsR_DNA-bd_dom"/>
</dbReference>
<dbReference type="CDD" id="cd00158">
    <property type="entry name" value="RHOD"/>
    <property type="match status" value="1"/>
</dbReference>
<dbReference type="Gene3D" id="1.10.10.10">
    <property type="entry name" value="Winged helix-like DNA-binding domain superfamily/Winged helix DNA-binding domain"/>
    <property type="match status" value="1"/>
</dbReference>
<dbReference type="InterPro" id="IPR051011">
    <property type="entry name" value="Metal_resp_trans_reg"/>
</dbReference>
<dbReference type="InterPro" id="IPR036390">
    <property type="entry name" value="WH_DNA-bd_sf"/>
</dbReference>
<dbReference type="InterPro" id="IPR036388">
    <property type="entry name" value="WH-like_DNA-bd_sf"/>
</dbReference>
<dbReference type="Pfam" id="PF00581">
    <property type="entry name" value="Rhodanese"/>
    <property type="match status" value="1"/>
</dbReference>
<proteinExistence type="predicted"/>
<evidence type="ECO:0000259" key="4">
    <source>
        <dbReference type="PROSITE" id="PS50206"/>
    </source>
</evidence>
<dbReference type="InterPro" id="IPR036873">
    <property type="entry name" value="Rhodanese-like_dom_sf"/>
</dbReference>
<dbReference type="PANTHER" id="PTHR43132:SF2">
    <property type="entry name" value="ARSENICAL RESISTANCE OPERON REPRESSOR ARSR-RELATED"/>
    <property type="match status" value="1"/>
</dbReference>
<accession>A0A5B8XSL0</accession>
<dbReference type="PROSITE" id="PS50206">
    <property type="entry name" value="RHODANESE_3"/>
    <property type="match status" value="1"/>
</dbReference>
<dbReference type="EMBL" id="CP042467">
    <property type="protein sequence ID" value="QED28505.1"/>
    <property type="molecule type" value="Genomic_DNA"/>
</dbReference>
<evidence type="ECO:0000313" key="6">
    <source>
        <dbReference type="EMBL" id="QED28505.1"/>
    </source>
</evidence>
<dbReference type="Pfam" id="PF01022">
    <property type="entry name" value="HTH_5"/>
    <property type="match status" value="1"/>
</dbReference>
<keyword evidence="7" id="KW-1185">Reference proteome</keyword>